<proteinExistence type="predicted"/>
<reference evidence="1 2" key="1">
    <citation type="journal article" date="2018" name="Evol. Lett.">
        <title>Horizontal gene cluster transfer increased hallucinogenic mushroom diversity.</title>
        <authorList>
            <person name="Reynolds H.T."/>
            <person name="Vijayakumar V."/>
            <person name="Gluck-Thaler E."/>
            <person name="Korotkin H.B."/>
            <person name="Matheny P.B."/>
            <person name="Slot J.C."/>
        </authorList>
    </citation>
    <scope>NUCLEOTIDE SEQUENCE [LARGE SCALE GENOMIC DNA]</scope>
    <source>
        <strain evidence="1 2">SRW20</strain>
    </source>
</reference>
<accession>A0A409X997</accession>
<dbReference type="EMBL" id="NHYE01003886">
    <property type="protein sequence ID" value="PPQ87291.1"/>
    <property type="molecule type" value="Genomic_DNA"/>
</dbReference>
<dbReference type="InParanoid" id="A0A409X997"/>
<evidence type="ECO:0000313" key="2">
    <source>
        <dbReference type="Proteomes" id="UP000284706"/>
    </source>
</evidence>
<comment type="caution">
    <text evidence="1">The sequence shown here is derived from an EMBL/GenBank/DDBJ whole genome shotgun (WGS) entry which is preliminary data.</text>
</comment>
<protein>
    <submittedName>
        <fullName evidence="1">Uncharacterized protein</fullName>
    </submittedName>
</protein>
<evidence type="ECO:0000313" key="1">
    <source>
        <dbReference type="EMBL" id="PPQ87291.1"/>
    </source>
</evidence>
<organism evidence="1 2">
    <name type="scientific">Gymnopilus dilepis</name>
    <dbReference type="NCBI Taxonomy" id="231916"/>
    <lineage>
        <taxon>Eukaryota</taxon>
        <taxon>Fungi</taxon>
        <taxon>Dikarya</taxon>
        <taxon>Basidiomycota</taxon>
        <taxon>Agaricomycotina</taxon>
        <taxon>Agaricomycetes</taxon>
        <taxon>Agaricomycetidae</taxon>
        <taxon>Agaricales</taxon>
        <taxon>Agaricineae</taxon>
        <taxon>Hymenogastraceae</taxon>
        <taxon>Gymnopilus</taxon>
    </lineage>
</organism>
<name>A0A409X997_9AGAR</name>
<keyword evidence="2" id="KW-1185">Reference proteome</keyword>
<dbReference type="Proteomes" id="UP000284706">
    <property type="component" value="Unassembled WGS sequence"/>
</dbReference>
<sequence>MSLECIQFIITNDLLLALASWTNRNITGRDIVQRLNHTIMILWSSGASTTIGTLCTLPSNIHALPSTRPHGYDAGMPPNLIQYLAGIPHPRTEPLPYWALLTHFLWLRTLLSEETMQWKRDALLTRINHDEDLVQMGYGPNLRAYNITAYLDDTAFSFPVRVPNNT</sequence>
<gene>
    <name evidence="1" type="ORF">CVT26_000274</name>
</gene>
<dbReference type="AlphaFoldDB" id="A0A409X997"/>